<dbReference type="Pfam" id="PF00501">
    <property type="entry name" value="AMP-binding"/>
    <property type="match status" value="1"/>
</dbReference>
<dbReference type="Gene3D" id="3.30.300.30">
    <property type="match status" value="1"/>
</dbReference>
<gene>
    <name evidence="5" type="ORF">GCM10009823_06750</name>
</gene>
<dbReference type="EMBL" id="BAAAPZ010000002">
    <property type="protein sequence ID" value="GAA2090362.1"/>
    <property type="molecule type" value="Genomic_DNA"/>
</dbReference>
<name>A0ABP5HZ39_9MICO</name>
<accession>A0ABP5HZ39</accession>
<dbReference type="CDD" id="cd05917">
    <property type="entry name" value="FACL_like_2"/>
    <property type="match status" value="1"/>
</dbReference>
<reference evidence="6" key="1">
    <citation type="journal article" date="2019" name="Int. J. Syst. Evol. Microbiol.">
        <title>The Global Catalogue of Microorganisms (GCM) 10K type strain sequencing project: providing services to taxonomists for standard genome sequencing and annotation.</title>
        <authorList>
            <consortium name="The Broad Institute Genomics Platform"/>
            <consortium name="The Broad Institute Genome Sequencing Center for Infectious Disease"/>
            <person name="Wu L."/>
            <person name="Ma J."/>
        </authorList>
    </citation>
    <scope>NUCLEOTIDE SEQUENCE [LARGE SCALE GENOMIC DNA]</scope>
    <source>
        <strain evidence="6">JCM 15900</strain>
    </source>
</reference>
<keyword evidence="6" id="KW-1185">Reference proteome</keyword>
<feature type="domain" description="AMP-dependent synthetase/ligase" evidence="3">
    <location>
        <begin position="27"/>
        <end position="429"/>
    </location>
</feature>
<dbReference type="InterPro" id="IPR025110">
    <property type="entry name" value="AMP-bd_C"/>
</dbReference>
<evidence type="ECO:0000256" key="2">
    <source>
        <dbReference type="ARBA" id="ARBA00022598"/>
    </source>
</evidence>
<proteinExistence type="inferred from homology"/>
<sequence length="572" mass="61916">MTTTQLSYVSGPSAAPLLGETLAQSLDQAARAHGERTALVDRPSGRRWTYAELVRDADAVAAGLLDRGIGTGDRVGLWAQNVPEWTLVQYACARLGVILVNINPAYRSHELAYVLGQSGCRLLISQIAAPPHSDFVTLAREAAAEAAGETGGPGARPELIFLDTVPGPLGAEAEARLQPGESFAQLQERGHALLQDPAAKADIRLQQISDSLSCDDPINLQYTSGTTGFPKGVTLTHHNLLNNGYFIGELLSYTETDVVVLPVPYFHCFGMVIGTLAIVSHGACAVIPSASFEPAAALSAVQAEGATSLYGVPTMFIAELALPDFAEYDLSTLRTGVMAGSPCPVEVMKRVIGEMHMSEVAICYGMTETSPVSTMTRVDDTLARRTETVGRVMPHLEVKIVDPATGQTVPRGAQGEVCTRGYSVMRGYWREPEKTAEALDEAGWMHTGDLGTMDAEGYLSVSGRIKDMVIRGGENLYPREIEEFLYTHPAIRDVQVVGVPDEKYGEELLAWVILREGYETLTAEEVREFAAGKLAHQKIPRYVEVRESFPMTVSGKIRKVELRREGEAVVRD</sequence>
<dbReference type="SUPFAM" id="SSF56801">
    <property type="entry name" value="Acetyl-CoA synthetase-like"/>
    <property type="match status" value="1"/>
</dbReference>
<evidence type="ECO:0000313" key="5">
    <source>
        <dbReference type="EMBL" id="GAA2090362.1"/>
    </source>
</evidence>
<dbReference type="PANTHER" id="PTHR43201:SF5">
    <property type="entry name" value="MEDIUM-CHAIN ACYL-COA LIGASE ACSF2, MITOCHONDRIAL"/>
    <property type="match status" value="1"/>
</dbReference>
<comment type="caution">
    <text evidence="5">The sequence shown here is derived from an EMBL/GenBank/DDBJ whole genome shotgun (WGS) entry which is preliminary data.</text>
</comment>
<protein>
    <submittedName>
        <fullName evidence="5">AMP-binding protein</fullName>
    </submittedName>
</protein>
<dbReference type="Pfam" id="PF13193">
    <property type="entry name" value="AMP-binding_C"/>
    <property type="match status" value="1"/>
</dbReference>
<feature type="domain" description="AMP-binding enzyme C-terminal" evidence="4">
    <location>
        <begin position="480"/>
        <end position="556"/>
    </location>
</feature>
<dbReference type="InterPro" id="IPR045851">
    <property type="entry name" value="AMP-bd_C_sf"/>
</dbReference>
<comment type="similarity">
    <text evidence="1">Belongs to the ATP-dependent AMP-binding enzyme family.</text>
</comment>
<dbReference type="InterPro" id="IPR042099">
    <property type="entry name" value="ANL_N_sf"/>
</dbReference>
<dbReference type="PANTHER" id="PTHR43201">
    <property type="entry name" value="ACYL-COA SYNTHETASE"/>
    <property type="match status" value="1"/>
</dbReference>
<dbReference type="Gene3D" id="3.40.50.12780">
    <property type="entry name" value="N-terminal domain of ligase-like"/>
    <property type="match status" value="1"/>
</dbReference>
<evidence type="ECO:0000256" key="1">
    <source>
        <dbReference type="ARBA" id="ARBA00006432"/>
    </source>
</evidence>
<organism evidence="5 6">
    <name type="scientific">Brevibacterium salitolerans</name>
    <dbReference type="NCBI Taxonomy" id="1403566"/>
    <lineage>
        <taxon>Bacteria</taxon>
        <taxon>Bacillati</taxon>
        <taxon>Actinomycetota</taxon>
        <taxon>Actinomycetes</taxon>
        <taxon>Micrococcales</taxon>
        <taxon>Brevibacteriaceae</taxon>
        <taxon>Brevibacterium</taxon>
    </lineage>
</organism>
<evidence type="ECO:0000259" key="4">
    <source>
        <dbReference type="Pfam" id="PF13193"/>
    </source>
</evidence>
<dbReference type="InterPro" id="IPR020845">
    <property type="entry name" value="AMP-binding_CS"/>
</dbReference>
<dbReference type="PROSITE" id="PS00455">
    <property type="entry name" value="AMP_BINDING"/>
    <property type="match status" value="1"/>
</dbReference>
<keyword evidence="2" id="KW-0436">Ligase</keyword>
<dbReference type="InterPro" id="IPR000873">
    <property type="entry name" value="AMP-dep_synth/lig_dom"/>
</dbReference>
<dbReference type="Proteomes" id="UP001500984">
    <property type="component" value="Unassembled WGS sequence"/>
</dbReference>
<dbReference type="RefSeq" id="WP_344335144.1">
    <property type="nucleotide sequence ID" value="NZ_BAAAPZ010000002.1"/>
</dbReference>
<evidence type="ECO:0000313" key="6">
    <source>
        <dbReference type="Proteomes" id="UP001500984"/>
    </source>
</evidence>
<evidence type="ECO:0000259" key="3">
    <source>
        <dbReference type="Pfam" id="PF00501"/>
    </source>
</evidence>